<reference evidence="3 4" key="1">
    <citation type="submission" date="2017-02" db="EMBL/GenBank/DDBJ databases">
        <authorList>
            <person name="Peterson S.W."/>
        </authorList>
    </citation>
    <scope>NUCLEOTIDE SEQUENCE [LARGE SCALE GENOMIC DNA]</scope>
    <source>
        <strain evidence="3 4">3F5N</strain>
    </source>
</reference>
<dbReference type="OrthoDB" id="7556407at2"/>
<feature type="region of interest" description="Disordered" evidence="1">
    <location>
        <begin position="49"/>
        <end position="90"/>
    </location>
</feature>
<accession>A0A1R4G0J9</accession>
<name>A0A1R4G0J9_BREDI</name>
<evidence type="ECO:0000313" key="3">
    <source>
        <dbReference type="EMBL" id="SJM61760.1"/>
    </source>
</evidence>
<dbReference type="Proteomes" id="UP000195766">
    <property type="component" value="Unassembled WGS sequence"/>
</dbReference>
<dbReference type="AlphaFoldDB" id="A0A1R4G0J9"/>
<protein>
    <submittedName>
        <fullName evidence="3">Uncharacterized protein</fullName>
    </submittedName>
</protein>
<evidence type="ECO:0000256" key="1">
    <source>
        <dbReference type="SAM" id="MobiDB-lite"/>
    </source>
</evidence>
<proteinExistence type="predicted"/>
<feature type="compositionally biased region" description="Low complexity" evidence="1">
    <location>
        <begin position="56"/>
        <end position="80"/>
    </location>
</feature>
<gene>
    <name evidence="3" type="ORF">FM111_08480</name>
</gene>
<feature type="chain" id="PRO_5010312819" evidence="2">
    <location>
        <begin position="25"/>
        <end position="252"/>
    </location>
</feature>
<dbReference type="EMBL" id="FUIE01000045">
    <property type="protein sequence ID" value="SJM61760.1"/>
    <property type="molecule type" value="Genomic_DNA"/>
</dbReference>
<feature type="signal peptide" evidence="2">
    <location>
        <begin position="1"/>
        <end position="24"/>
    </location>
</feature>
<evidence type="ECO:0000256" key="2">
    <source>
        <dbReference type="SAM" id="SignalP"/>
    </source>
</evidence>
<sequence>MSGKQVFLAGAVAAVLLCASQTQAQDYAFQGFATADAMNQMHAAMRDNMMESSSDARPSSRGGVAAGAAASERRAAASGRTTYQSSPAVTQRVKRQFADFVSSTGGDGPGIAAAMDQQDFFARWGRHVAQYGLRRGDVADAMTAYWMLNWQIANDVRTVSRSQVQGVQAQVRNIMGGNPTFSGLNNAQKQEMAEVLILNFIVQSVAYEDAMRDNDATMQRRLQSAATTRFRNEMNVDLRQLRLGGSGFTAAS</sequence>
<evidence type="ECO:0000313" key="4">
    <source>
        <dbReference type="Proteomes" id="UP000195766"/>
    </source>
</evidence>
<dbReference type="Pfam" id="PF20388">
    <property type="entry name" value="DUF6683"/>
    <property type="match status" value="1"/>
</dbReference>
<dbReference type="InterPro" id="IPR046505">
    <property type="entry name" value="DUF6683"/>
</dbReference>
<organism evidence="3 4">
    <name type="scientific">Brevundimonas diminuta 3F5N</name>
    <dbReference type="NCBI Taxonomy" id="1255603"/>
    <lineage>
        <taxon>Bacteria</taxon>
        <taxon>Pseudomonadati</taxon>
        <taxon>Pseudomonadota</taxon>
        <taxon>Alphaproteobacteria</taxon>
        <taxon>Caulobacterales</taxon>
        <taxon>Caulobacteraceae</taxon>
        <taxon>Brevundimonas</taxon>
    </lineage>
</organism>
<keyword evidence="2" id="KW-0732">Signal</keyword>
<dbReference type="RefSeq" id="WP_087140546.1">
    <property type="nucleotide sequence ID" value="NZ_FUIE01000045.1"/>
</dbReference>